<gene>
    <name evidence="2" type="ORF">GCM10009098_01600</name>
</gene>
<reference evidence="3" key="1">
    <citation type="journal article" date="2019" name="Int. J. Syst. Evol. Microbiol.">
        <title>The Global Catalogue of Microorganisms (GCM) 10K type strain sequencing project: providing services to taxonomists for standard genome sequencing and annotation.</title>
        <authorList>
            <consortium name="The Broad Institute Genomics Platform"/>
            <consortium name="The Broad Institute Genome Sequencing Center for Infectious Disease"/>
            <person name="Wu L."/>
            <person name="Ma J."/>
        </authorList>
    </citation>
    <scope>NUCLEOTIDE SEQUENCE [LARGE SCALE GENOMIC DNA]</scope>
    <source>
        <strain evidence="3">JCM 14331</strain>
    </source>
</reference>
<proteinExistence type="predicted"/>
<dbReference type="RefSeq" id="WP_226765878.1">
    <property type="nucleotide sequence ID" value="NZ_BAAAEO010000001.1"/>
</dbReference>
<protein>
    <recommendedName>
        <fullName evidence="1">Glycosyltransferase 2-like domain-containing protein</fullName>
    </recommendedName>
</protein>
<dbReference type="PANTHER" id="PTHR22916:SF3">
    <property type="entry name" value="UDP-GLCNAC:BETAGAL BETA-1,3-N-ACETYLGLUCOSAMINYLTRANSFERASE-LIKE PROTEIN 1"/>
    <property type="match status" value="1"/>
</dbReference>
<evidence type="ECO:0000313" key="2">
    <source>
        <dbReference type="EMBL" id="GAA0537798.1"/>
    </source>
</evidence>
<name>A0ABP3N7D4_9GAMM</name>
<dbReference type="PANTHER" id="PTHR22916">
    <property type="entry name" value="GLYCOSYLTRANSFERASE"/>
    <property type="match status" value="1"/>
</dbReference>
<dbReference type="SUPFAM" id="SSF53448">
    <property type="entry name" value="Nucleotide-diphospho-sugar transferases"/>
    <property type="match status" value="1"/>
</dbReference>
<evidence type="ECO:0000259" key="1">
    <source>
        <dbReference type="Pfam" id="PF00535"/>
    </source>
</evidence>
<dbReference type="InterPro" id="IPR001173">
    <property type="entry name" value="Glyco_trans_2-like"/>
</dbReference>
<comment type="caution">
    <text evidence="2">The sequence shown here is derived from an EMBL/GenBank/DDBJ whole genome shotgun (WGS) entry which is preliminary data.</text>
</comment>
<dbReference type="InterPro" id="IPR029044">
    <property type="entry name" value="Nucleotide-diphossugar_trans"/>
</dbReference>
<accession>A0ABP3N7D4</accession>
<sequence length="358" mass="39642">MKVSIITATWNSEKTLRACLDSVAQQSTVANIEHIIVDGRSSDSTLAIVSSYPHISQVVSAKDRGIYHAFNRGIGLATGDVVYFLNSDDCLYDDNTVANVISEFSPAYQYYLGSVLFHDSATGASYFTVAKGSDQIERKPCHQGFFCRRELFAQFGGFNECFTIGADMYFMKKVMQHTTGLVTDRAVAKFSLQGMSSSNDNKVAMMRQHAMIDELLYGDDALQELPEKLALQTQNTNHLKQLLLNMLQKKLNLSNFKNKKVAIFGARELSQAMCLLLQQHINVVCFVVSSSENTPQGLTLPVVALNELNKQAVDIVVNCIEGKHESEISSRIEEATEAVTVVSWRAFCHPNADIILSS</sequence>
<dbReference type="Gene3D" id="3.90.550.10">
    <property type="entry name" value="Spore Coat Polysaccharide Biosynthesis Protein SpsA, Chain A"/>
    <property type="match status" value="1"/>
</dbReference>
<organism evidence="2 3">
    <name type="scientific">Rheinheimera aquimaris</name>
    <dbReference type="NCBI Taxonomy" id="412437"/>
    <lineage>
        <taxon>Bacteria</taxon>
        <taxon>Pseudomonadati</taxon>
        <taxon>Pseudomonadota</taxon>
        <taxon>Gammaproteobacteria</taxon>
        <taxon>Chromatiales</taxon>
        <taxon>Chromatiaceae</taxon>
        <taxon>Rheinheimera</taxon>
    </lineage>
</organism>
<evidence type="ECO:0000313" key="3">
    <source>
        <dbReference type="Proteomes" id="UP001501169"/>
    </source>
</evidence>
<dbReference type="Pfam" id="PF00535">
    <property type="entry name" value="Glycos_transf_2"/>
    <property type="match status" value="1"/>
</dbReference>
<dbReference type="EMBL" id="BAAAEO010000001">
    <property type="protein sequence ID" value="GAA0537798.1"/>
    <property type="molecule type" value="Genomic_DNA"/>
</dbReference>
<dbReference type="CDD" id="cd06433">
    <property type="entry name" value="GT_2_WfgS_like"/>
    <property type="match status" value="1"/>
</dbReference>
<keyword evidence="3" id="KW-1185">Reference proteome</keyword>
<feature type="domain" description="Glycosyltransferase 2-like" evidence="1">
    <location>
        <begin position="4"/>
        <end position="124"/>
    </location>
</feature>
<dbReference type="Proteomes" id="UP001501169">
    <property type="component" value="Unassembled WGS sequence"/>
</dbReference>